<reference evidence="7 8" key="1">
    <citation type="submission" date="2021-03" db="EMBL/GenBank/DDBJ databases">
        <title>Genomic Encyclopedia of Type Strains, Phase IV (KMG-IV): sequencing the most valuable type-strain genomes for metagenomic binning, comparative biology and taxonomic classification.</title>
        <authorList>
            <person name="Goeker M."/>
        </authorList>
    </citation>
    <scope>NUCLEOTIDE SEQUENCE [LARGE SCALE GENOMIC DNA]</scope>
    <source>
        <strain evidence="7 8">DSM 25609</strain>
    </source>
</reference>
<protein>
    <submittedName>
        <fullName evidence="7">LacI family transcriptional regulator</fullName>
    </submittedName>
</protein>
<evidence type="ECO:0000256" key="4">
    <source>
        <dbReference type="SAM" id="MobiDB-lite"/>
    </source>
</evidence>
<feature type="domain" description="HTH lacI-type" evidence="5">
    <location>
        <begin position="2"/>
        <end position="56"/>
    </location>
</feature>
<evidence type="ECO:0000313" key="7">
    <source>
        <dbReference type="EMBL" id="MBP1970038.1"/>
    </source>
</evidence>
<evidence type="ECO:0000259" key="5">
    <source>
        <dbReference type="PROSITE" id="PS50932"/>
    </source>
</evidence>
<organism evidence="7 8">
    <name type="scientific">Virgibacillus natechei</name>
    <dbReference type="NCBI Taxonomy" id="1216297"/>
    <lineage>
        <taxon>Bacteria</taxon>
        <taxon>Bacillati</taxon>
        <taxon>Bacillota</taxon>
        <taxon>Bacilli</taxon>
        <taxon>Bacillales</taxon>
        <taxon>Bacillaceae</taxon>
        <taxon>Virgibacillus</taxon>
    </lineage>
</organism>
<dbReference type="Proteomes" id="UP001519345">
    <property type="component" value="Unassembled WGS sequence"/>
</dbReference>
<keyword evidence="1" id="KW-0805">Transcription regulation</keyword>
<accession>A0ABS4IGH5</accession>
<gene>
    <name evidence="7" type="ORF">J2Z83_002154</name>
</gene>
<dbReference type="SUPFAM" id="SSF53822">
    <property type="entry name" value="Periplasmic binding protein-like I"/>
    <property type="match status" value="1"/>
</dbReference>
<feature type="domain" description="HTH cro/C1-type" evidence="6">
    <location>
        <begin position="5"/>
        <end position="46"/>
    </location>
</feature>
<dbReference type="InterPro" id="IPR028082">
    <property type="entry name" value="Peripla_BP_I"/>
</dbReference>
<dbReference type="InterPro" id="IPR010982">
    <property type="entry name" value="Lambda_DNA-bd_dom_sf"/>
</dbReference>
<dbReference type="RefSeq" id="WP_209463201.1">
    <property type="nucleotide sequence ID" value="NZ_CP110224.1"/>
</dbReference>
<feature type="compositionally biased region" description="Polar residues" evidence="4">
    <location>
        <begin position="14"/>
        <end position="24"/>
    </location>
</feature>
<sequence length="335" mass="37699">MVSSKDVAKEAGVSQPTVSRVLNSPTKVNKETLNKVQKAMKKLNYRPNLVARSLKQQKTEYIALISGPLHNPFFVDSTTAIVNYAKEQGYHTLVYFEDQGDNLSVYEEVLKQQVDGIILSSIFVDDPIYDELVNSKVPFVMFNRRYQSEGNYVEVNNKKAGKLAADHLLELGHSKIAWIGGPTYASTFQGRLEGYQEAMETTNHPVNQAWVKETNTTEESVVQAVKELLLLEDRPTAIFAATDSIALHCQNYLLQMGYQIPEHFSICGMDDIGITAHKAIQMTTLSHESDKPMGMYAIEQLIHLMKTESEEKRKFMQLTLEPKLIIRGTTGPNHS</sequence>
<keyword evidence="3" id="KW-0804">Transcription</keyword>
<dbReference type="InterPro" id="IPR046335">
    <property type="entry name" value="LacI/GalR-like_sensor"/>
</dbReference>
<name>A0ABS4IGH5_9BACI</name>
<dbReference type="SUPFAM" id="SSF47413">
    <property type="entry name" value="lambda repressor-like DNA-binding domains"/>
    <property type="match status" value="1"/>
</dbReference>
<keyword evidence="8" id="KW-1185">Reference proteome</keyword>
<keyword evidence="2" id="KW-0238">DNA-binding</keyword>
<dbReference type="PANTHER" id="PTHR30146">
    <property type="entry name" value="LACI-RELATED TRANSCRIPTIONAL REPRESSOR"/>
    <property type="match status" value="1"/>
</dbReference>
<dbReference type="Gene3D" id="1.10.260.40">
    <property type="entry name" value="lambda repressor-like DNA-binding domains"/>
    <property type="match status" value="1"/>
</dbReference>
<dbReference type="PROSITE" id="PS50932">
    <property type="entry name" value="HTH_LACI_2"/>
    <property type="match status" value="1"/>
</dbReference>
<dbReference type="CDD" id="cd01392">
    <property type="entry name" value="HTH_LacI"/>
    <property type="match status" value="1"/>
</dbReference>
<evidence type="ECO:0000313" key="8">
    <source>
        <dbReference type="Proteomes" id="UP001519345"/>
    </source>
</evidence>
<dbReference type="PROSITE" id="PS50943">
    <property type="entry name" value="HTH_CROC1"/>
    <property type="match status" value="1"/>
</dbReference>
<dbReference type="CDD" id="cd06267">
    <property type="entry name" value="PBP1_LacI_sugar_binding-like"/>
    <property type="match status" value="1"/>
</dbReference>
<dbReference type="Pfam" id="PF13377">
    <property type="entry name" value="Peripla_BP_3"/>
    <property type="match status" value="1"/>
</dbReference>
<dbReference type="EMBL" id="JAGGKX010000010">
    <property type="protein sequence ID" value="MBP1970038.1"/>
    <property type="molecule type" value="Genomic_DNA"/>
</dbReference>
<feature type="region of interest" description="Disordered" evidence="4">
    <location>
        <begin position="1"/>
        <end position="24"/>
    </location>
</feature>
<dbReference type="Gene3D" id="3.40.50.2300">
    <property type="match status" value="2"/>
</dbReference>
<dbReference type="PRINTS" id="PR00036">
    <property type="entry name" value="HTHLACI"/>
</dbReference>
<dbReference type="SMART" id="SM00354">
    <property type="entry name" value="HTH_LACI"/>
    <property type="match status" value="1"/>
</dbReference>
<dbReference type="PANTHER" id="PTHR30146:SF154">
    <property type="entry name" value="TRANSCRIPTION REGULATOR, MEMBER OF GALR FAMILY"/>
    <property type="match status" value="1"/>
</dbReference>
<comment type="caution">
    <text evidence="7">The sequence shown here is derived from an EMBL/GenBank/DDBJ whole genome shotgun (WGS) entry which is preliminary data.</text>
</comment>
<evidence type="ECO:0000256" key="1">
    <source>
        <dbReference type="ARBA" id="ARBA00023015"/>
    </source>
</evidence>
<dbReference type="InterPro" id="IPR001387">
    <property type="entry name" value="Cro/C1-type_HTH"/>
</dbReference>
<proteinExistence type="predicted"/>
<dbReference type="Pfam" id="PF00356">
    <property type="entry name" value="LacI"/>
    <property type="match status" value="1"/>
</dbReference>
<evidence type="ECO:0000259" key="6">
    <source>
        <dbReference type="PROSITE" id="PS50943"/>
    </source>
</evidence>
<evidence type="ECO:0000256" key="3">
    <source>
        <dbReference type="ARBA" id="ARBA00023163"/>
    </source>
</evidence>
<dbReference type="InterPro" id="IPR000843">
    <property type="entry name" value="HTH_LacI"/>
</dbReference>
<evidence type="ECO:0000256" key="2">
    <source>
        <dbReference type="ARBA" id="ARBA00023125"/>
    </source>
</evidence>